<dbReference type="SUPFAM" id="SSF50129">
    <property type="entry name" value="GroES-like"/>
    <property type="match status" value="1"/>
</dbReference>
<organism evidence="2 3">
    <name type="scientific">Gordonia humi</name>
    <dbReference type="NCBI Taxonomy" id="686429"/>
    <lineage>
        <taxon>Bacteria</taxon>
        <taxon>Bacillati</taxon>
        <taxon>Actinomycetota</taxon>
        <taxon>Actinomycetes</taxon>
        <taxon>Mycobacteriales</taxon>
        <taxon>Gordoniaceae</taxon>
        <taxon>Gordonia</taxon>
    </lineage>
</organism>
<name>A0A840F038_9ACTN</name>
<dbReference type="PANTHER" id="PTHR43677:SF1">
    <property type="entry name" value="ACRYLYL-COA REDUCTASE ACUI-RELATED"/>
    <property type="match status" value="1"/>
</dbReference>
<dbReference type="SMART" id="SM00829">
    <property type="entry name" value="PKS_ER"/>
    <property type="match status" value="1"/>
</dbReference>
<evidence type="ECO:0000259" key="1">
    <source>
        <dbReference type="SMART" id="SM00829"/>
    </source>
</evidence>
<dbReference type="InterPro" id="IPR020843">
    <property type="entry name" value="ER"/>
</dbReference>
<dbReference type="RefSeq" id="WP_183368896.1">
    <property type="nucleotide sequence ID" value="NZ_BAABHL010000022.1"/>
</dbReference>
<dbReference type="EC" id="1.3.1.-" evidence="2"/>
<keyword evidence="2" id="KW-0560">Oxidoreductase</keyword>
<dbReference type="InterPro" id="IPR051397">
    <property type="entry name" value="Zn-ADH-like_protein"/>
</dbReference>
<dbReference type="InterPro" id="IPR013154">
    <property type="entry name" value="ADH-like_N"/>
</dbReference>
<dbReference type="Pfam" id="PF08240">
    <property type="entry name" value="ADH_N"/>
    <property type="match status" value="1"/>
</dbReference>
<dbReference type="SUPFAM" id="SSF51735">
    <property type="entry name" value="NAD(P)-binding Rossmann-fold domains"/>
    <property type="match status" value="1"/>
</dbReference>
<dbReference type="InterPro" id="IPR014188">
    <property type="entry name" value="Acrylyl-CoA_reductase_AcuI"/>
</dbReference>
<reference evidence="2 3" key="1">
    <citation type="submission" date="2020-08" db="EMBL/GenBank/DDBJ databases">
        <title>Sequencing the genomes of 1000 actinobacteria strains.</title>
        <authorList>
            <person name="Klenk H.-P."/>
        </authorList>
    </citation>
    <scope>NUCLEOTIDE SEQUENCE [LARGE SCALE GENOMIC DNA]</scope>
    <source>
        <strain evidence="2 3">DSM 45298</strain>
    </source>
</reference>
<dbReference type="Pfam" id="PF00107">
    <property type="entry name" value="ADH_zinc_N"/>
    <property type="match status" value="1"/>
</dbReference>
<protein>
    <submittedName>
        <fullName evidence="2">Acrylyl-CoA reductase (NADPH)</fullName>
        <ecNumber evidence="2">1.3.1.-</ecNumber>
    </submittedName>
</protein>
<dbReference type="Gene3D" id="3.90.180.10">
    <property type="entry name" value="Medium-chain alcohol dehydrogenases, catalytic domain"/>
    <property type="match status" value="1"/>
</dbReference>
<dbReference type="InterPro" id="IPR011032">
    <property type="entry name" value="GroES-like_sf"/>
</dbReference>
<dbReference type="AlphaFoldDB" id="A0A840F038"/>
<dbReference type="PANTHER" id="PTHR43677">
    <property type="entry name" value="SHORT-CHAIN DEHYDROGENASE/REDUCTASE"/>
    <property type="match status" value="1"/>
</dbReference>
<dbReference type="CDD" id="cd08288">
    <property type="entry name" value="MDR_yhdh"/>
    <property type="match status" value="1"/>
</dbReference>
<evidence type="ECO:0000313" key="2">
    <source>
        <dbReference type="EMBL" id="MBB4133740.1"/>
    </source>
</evidence>
<dbReference type="InterPro" id="IPR013149">
    <property type="entry name" value="ADH-like_C"/>
</dbReference>
<feature type="domain" description="Enoyl reductase (ER)" evidence="1">
    <location>
        <begin position="17"/>
        <end position="327"/>
    </location>
</feature>
<dbReference type="Proteomes" id="UP000551501">
    <property type="component" value="Unassembled WGS sequence"/>
</dbReference>
<dbReference type="EMBL" id="JACIFP010000001">
    <property type="protein sequence ID" value="MBB4133740.1"/>
    <property type="molecule type" value="Genomic_DNA"/>
</dbReference>
<gene>
    <name evidence="2" type="ORF">BKA16_000292</name>
</gene>
<evidence type="ECO:0000313" key="3">
    <source>
        <dbReference type="Proteomes" id="UP000551501"/>
    </source>
</evidence>
<proteinExistence type="predicted"/>
<dbReference type="Gene3D" id="3.40.50.720">
    <property type="entry name" value="NAD(P)-binding Rossmann-like Domain"/>
    <property type="match status" value="1"/>
</dbReference>
<accession>A0A840F038</accession>
<dbReference type="NCBIfam" id="TIGR02823">
    <property type="entry name" value="oxido_YhdH"/>
    <property type="match status" value="1"/>
</dbReference>
<comment type="caution">
    <text evidence="2">The sequence shown here is derived from an EMBL/GenBank/DDBJ whole genome shotgun (WGS) entry which is preliminary data.</text>
</comment>
<dbReference type="InterPro" id="IPR036291">
    <property type="entry name" value="NAD(P)-bd_dom_sf"/>
</dbReference>
<keyword evidence="3" id="KW-1185">Reference proteome</keyword>
<sequence>MKEQFRALIIDRDDEKKQSAQVAAVSSDQLPDGDVTVEVAASTLNYKDALAITGASPVVRSFPMVPGIDLAGTVVESSNADFAPGDRVVLNGWGVGEKHWGGLAEYARLDGNWLIPLESAFTFEQAMGIGTAGYTAMLCVMALERHGVAPDSGEVLVTGAAGGVGSIAVALLSGLGYRVAAVTGRHEEADYLTGLGAARVLPRTDFTEPGRPLAKEQWAGAVDVVGGQVLANVCAGVKYRGTVAACGLAGGMDFPATVAPFILRGVTLAGVDSVMCPVDERREAWRRLARDLDPAVLEPVTTTATLDDCARLADEMIAGRVRGRIVVPLGA</sequence>
<dbReference type="GO" id="GO:0043957">
    <property type="term" value="F:acryloyl-CoA reductase (NADPH) activity"/>
    <property type="evidence" value="ECO:0007669"/>
    <property type="project" value="TreeGrafter"/>
</dbReference>